<evidence type="ECO:0000256" key="3">
    <source>
        <dbReference type="ARBA" id="ARBA00022448"/>
    </source>
</evidence>
<dbReference type="PROSITE" id="PS50928">
    <property type="entry name" value="ABC_TM1"/>
    <property type="match status" value="1"/>
</dbReference>
<dbReference type="InterPro" id="IPR000515">
    <property type="entry name" value="MetI-like"/>
</dbReference>
<keyword evidence="3 8" id="KW-0813">Transport</keyword>
<evidence type="ECO:0000256" key="1">
    <source>
        <dbReference type="ARBA" id="ARBA00004429"/>
    </source>
</evidence>
<organism evidence="10 11">
    <name type="scientific">Bordetella ansorpii</name>
    <dbReference type="NCBI Taxonomy" id="288768"/>
    <lineage>
        <taxon>Bacteria</taxon>
        <taxon>Pseudomonadati</taxon>
        <taxon>Pseudomonadota</taxon>
        <taxon>Betaproteobacteria</taxon>
        <taxon>Burkholderiales</taxon>
        <taxon>Alcaligenaceae</taxon>
        <taxon>Bordetella</taxon>
    </lineage>
</organism>
<evidence type="ECO:0000256" key="6">
    <source>
        <dbReference type="ARBA" id="ARBA00022989"/>
    </source>
</evidence>
<keyword evidence="5 8" id="KW-0812">Transmembrane</keyword>
<keyword evidence="7 8" id="KW-0472">Membrane</keyword>
<evidence type="ECO:0000313" key="11">
    <source>
        <dbReference type="Proteomes" id="UP000077037"/>
    </source>
</evidence>
<feature type="transmembrane region" description="Helical" evidence="8">
    <location>
        <begin position="23"/>
        <end position="51"/>
    </location>
</feature>
<dbReference type="InterPro" id="IPR043429">
    <property type="entry name" value="ArtM/GltK/GlnP/TcyL/YhdX-like"/>
</dbReference>
<dbReference type="AlphaFoldDB" id="A0A157QAA1"/>
<dbReference type="Pfam" id="PF00528">
    <property type="entry name" value="BPD_transp_1"/>
    <property type="match status" value="1"/>
</dbReference>
<dbReference type="GO" id="GO:0022857">
    <property type="term" value="F:transmembrane transporter activity"/>
    <property type="evidence" value="ECO:0007669"/>
    <property type="project" value="InterPro"/>
</dbReference>
<dbReference type="RefSeq" id="WP_066415717.1">
    <property type="nucleotide sequence ID" value="NZ_FKBS01000017.1"/>
</dbReference>
<feature type="transmembrane region" description="Helical" evidence="8">
    <location>
        <begin position="209"/>
        <end position="228"/>
    </location>
</feature>
<dbReference type="SUPFAM" id="SSF161098">
    <property type="entry name" value="MetI-like"/>
    <property type="match status" value="1"/>
</dbReference>
<comment type="similarity">
    <text evidence="2">Belongs to the binding-protein-dependent transport system permease family. HisMQ subfamily.</text>
</comment>
<gene>
    <name evidence="10" type="primary">gltJ_1</name>
    <name evidence="10" type="ORF">SAMEA1982600_03477</name>
</gene>
<name>A0A157QAA1_9BORD</name>
<feature type="transmembrane region" description="Helical" evidence="8">
    <location>
        <begin position="63"/>
        <end position="86"/>
    </location>
</feature>
<dbReference type="Gene3D" id="1.10.3720.10">
    <property type="entry name" value="MetI-like"/>
    <property type="match status" value="1"/>
</dbReference>
<evidence type="ECO:0000256" key="7">
    <source>
        <dbReference type="ARBA" id="ARBA00023136"/>
    </source>
</evidence>
<evidence type="ECO:0000256" key="4">
    <source>
        <dbReference type="ARBA" id="ARBA00022475"/>
    </source>
</evidence>
<evidence type="ECO:0000259" key="9">
    <source>
        <dbReference type="PROSITE" id="PS50928"/>
    </source>
</evidence>
<feature type="domain" description="ABC transmembrane type-1" evidence="9">
    <location>
        <begin position="28"/>
        <end position="228"/>
    </location>
</feature>
<dbReference type="InterPro" id="IPR035906">
    <property type="entry name" value="MetI-like_sf"/>
</dbReference>
<accession>A0A157QAA1</accession>
<keyword evidence="4" id="KW-1003">Cell membrane</keyword>
<dbReference type="OrthoDB" id="6534575at2"/>
<dbReference type="PANTHER" id="PTHR30614">
    <property type="entry name" value="MEMBRANE COMPONENT OF AMINO ACID ABC TRANSPORTER"/>
    <property type="match status" value="1"/>
</dbReference>
<proteinExistence type="inferred from homology"/>
<protein>
    <submittedName>
        <fullName evidence="10">Glutamate/aspartate transport system permease</fullName>
    </submittedName>
</protein>
<dbReference type="InterPro" id="IPR010065">
    <property type="entry name" value="AA_ABC_transptr_permease_3TM"/>
</dbReference>
<comment type="subcellular location">
    <subcellularLocation>
        <location evidence="1">Cell inner membrane</location>
        <topology evidence="1">Multi-pass membrane protein</topology>
    </subcellularLocation>
    <subcellularLocation>
        <location evidence="8">Cell membrane</location>
        <topology evidence="8">Multi-pass membrane protein</topology>
    </subcellularLocation>
</comment>
<keyword evidence="6 8" id="KW-1133">Transmembrane helix</keyword>
<dbReference type="CDD" id="cd06261">
    <property type="entry name" value="TM_PBP2"/>
    <property type="match status" value="1"/>
</dbReference>
<dbReference type="PANTHER" id="PTHR30614:SF42">
    <property type="entry name" value="GLUTAMATE_ASPARTATE IMPORT PERMEASE PROTEIN GLTJ"/>
    <property type="match status" value="1"/>
</dbReference>
<evidence type="ECO:0000313" key="10">
    <source>
        <dbReference type="EMBL" id="SAI42865.1"/>
    </source>
</evidence>
<dbReference type="Proteomes" id="UP000077037">
    <property type="component" value="Unassembled WGS sequence"/>
</dbReference>
<reference evidence="10 11" key="1">
    <citation type="submission" date="2016-03" db="EMBL/GenBank/DDBJ databases">
        <authorList>
            <consortium name="Pathogen Informatics"/>
        </authorList>
    </citation>
    <scope>NUCLEOTIDE SEQUENCE [LARGE SCALE GENOMIC DNA]</scope>
    <source>
        <strain evidence="10 11">NCTC13364</strain>
    </source>
</reference>
<evidence type="ECO:0000256" key="2">
    <source>
        <dbReference type="ARBA" id="ARBA00010072"/>
    </source>
</evidence>
<dbReference type="GO" id="GO:0043190">
    <property type="term" value="C:ATP-binding cassette (ABC) transporter complex"/>
    <property type="evidence" value="ECO:0007669"/>
    <property type="project" value="InterPro"/>
</dbReference>
<dbReference type="EMBL" id="FKBS01000017">
    <property type="protein sequence ID" value="SAI42865.1"/>
    <property type="molecule type" value="Genomic_DNA"/>
</dbReference>
<sequence length="244" mass="27287">MSYEWNWAVFLQSPNGADTYLDWLWQGFLTTVEISLMAWVLAFVLGSLLGIMRTTSSRLMRGVAMAYVDVMRNVPLIVQLFMWYFLMPNFLPAGVRNWLFALPPQDSALLTAAVGLGAYTASRICEQVRAGIESLPQGLRNAGLAMGMTQPQVYRHVLLPLAYRILLPPLTSESLSLVKNSSIAGTVGVYELFARVNQLNDYTNKPYESFLTVAACYLLINASIMFVMTRVERRMRLPGTLGAK</sequence>
<dbReference type="GO" id="GO:0006865">
    <property type="term" value="P:amino acid transport"/>
    <property type="evidence" value="ECO:0007669"/>
    <property type="project" value="TreeGrafter"/>
</dbReference>
<evidence type="ECO:0000256" key="5">
    <source>
        <dbReference type="ARBA" id="ARBA00022692"/>
    </source>
</evidence>
<evidence type="ECO:0000256" key="8">
    <source>
        <dbReference type="RuleBase" id="RU363032"/>
    </source>
</evidence>
<dbReference type="NCBIfam" id="TIGR01726">
    <property type="entry name" value="HEQRo_perm_3TM"/>
    <property type="match status" value="1"/>
</dbReference>